<protein>
    <submittedName>
        <fullName evidence="4">Uncharacterized protein</fullName>
    </submittedName>
</protein>
<dbReference type="Pfam" id="PF25225">
    <property type="entry name" value="DUF7843"/>
    <property type="match status" value="1"/>
</dbReference>
<dbReference type="eggNOG" id="ENOG502Z92U">
    <property type="taxonomic scope" value="Bacteria"/>
</dbReference>
<gene>
    <name evidence="4" type="ordered locus">Geob_2753</name>
</gene>
<organism evidence="4 5">
    <name type="scientific">Geotalea daltonii (strain DSM 22248 / JCM 15807 / FRC-32)</name>
    <name type="common">Geobacter daltonii</name>
    <dbReference type="NCBI Taxonomy" id="316067"/>
    <lineage>
        <taxon>Bacteria</taxon>
        <taxon>Pseudomonadati</taxon>
        <taxon>Thermodesulfobacteriota</taxon>
        <taxon>Desulfuromonadia</taxon>
        <taxon>Geobacterales</taxon>
        <taxon>Geobacteraceae</taxon>
        <taxon>Geotalea</taxon>
    </lineage>
</organism>
<evidence type="ECO:0000259" key="3">
    <source>
        <dbReference type="Pfam" id="PF25225"/>
    </source>
</evidence>
<dbReference type="KEGG" id="geo:Geob_2753"/>
<evidence type="ECO:0000259" key="1">
    <source>
        <dbReference type="Pfam" id="PF13387"/>
    </source>
</evidence>
<dbReference type="InterPro" id="IPR025178">
    <property type="entry name" value="Lnb_N"/>
</dbReference>
<dbReference type="STRING" id="316067.Geob_2753"/>
<dbReference type="EMBL" id="CP001390">
    <property type="protein sequence ID" value="ACM21102.2"/>
    <property type="molecule type" value="Genomic_DNA"/>
</dbReference>
<dbReference type="AlphaFoldDB" id="B9M1M0"/>
<accession>B9M1M0</accession>
<dbReference type="Pfam" id="PF25222">
    <property type="entry name" value="DUF7840"/>
    <property type="match status" value="1"/>
</dbReference>
<name>B9M1M0_GEODF</name>
<dbReference type="HOGENOM" id="CLU_025316_1_0_7"/>
<proteinExistence type="predicted"/>
<evidence type="ECO:0000313" key="5">
    <source>
        <dbReference type="Proteomes" id="UP000007721"/>
    </source>
</evidence>
<feature type="domain" description="DUF7840" evidence="2">
    <location>
        <begin position="415"/>
        <end position="638"/>
    </location>
</feature>
<evidence type="ECO:0000259" key="2">
    <source>
        <dbReference type="Pfam" id="PF25222"/>
    </source>
</evidence>
<reference evidence="4 5" key="1">
    <citation type="submission" date="2009-01" db="EMBL/GenBank/DDBJ databases">
        <title>Complete sequence of Geobacter sp. FRC-32.</title>
        <authorList>
            <consortium name="US DOE Joint Genome Institute"/>
            <person name="Lucas S."/>
            <person name="Copeland A."/>
            <person name="Lapidus A."/>
            <person name="Glavina del Rio T."/>
            <person name="Dalin E."/>
            <person name="Tice H."/>
            <person name="Bruce D."/>
            <person name="Goodwin L."/>
            <person name="Pitluck S."/>
            <person name="Saunders E."/>
            <person name="Brettin T."/>
            <person name="Detter J.C."/>
            <person name="Han C."/>
            <person name="Larimer F."/>
            <person name="Land M."/>
            <person name="Hauser L."/>
            <person name="Kyrpides N."/>
            <person name="Ovchinnikova G."/>
            <person name="Kostka J."/>
            <person name="Richardson P."/>
        </authorList>
    </citation>
    <scope>NUCLEOTIDE SEQUENCE [LARGE SCALE GENOMIC DNA]</scope>
    <source>
        <strain evidence="5">DSM 22248 / JCM 15807 / FRC-32</strain>
    </source>
</reference>
<evidence type="ECO:0000313" key="4">
    <source>
        <dbReference type="EMBL" id="ACM21102.2"/>
    </source>
</evidence>
<feature type="domain" description="Lnb N-terminal periplasmic" evidence="1">
    <location>
        <begin position="144"/>
        <end position="304"/>
    </location>
</feature>
<dbReference type="InterPro" id="IPR057165">
    <property type="entry name" value="DUF7843"/>
</dbReference>
<feature type="domain" description="DUF7843" evidence="3">
    <location>
        <begin position="49"/>
        <end position="124"/>
    </location>
</feature>
<keyword evidence="5" id="KW-1185">Reference proteome</keyword>
<sequence>MIFSLPFPPLSLLLSLLLSISVCPIFSAQAKAETEPHMDSILVRAGQLKLDEERTWEVLLHYTKTYGGGYKSRIDDGKFFLAPNGRTDKKAELEATVKSFFKTAKDGEHTACRFPARYEWLKEKLWIDPAQLPAFTCSEKDKIFKEVGAKSAVLVFPVGHINSPASMFGHTLLRIDGSSQSNLVSYAANYAAITTDSNGLVYAWKGLFGLYQGFYSINPYYLKVKEYNDLEHRDMWEYRLKLSEDEVRRMLNHIWELQNIHSPYYFFDENCSYNLLFLIESARPELHLTDRAGIFVLPTNTINIAMEKGLLESARYRPSQGTRIRKILSLLDRADQQLAFNMAMGTKTPEVLRGVDRADVIKIKVLDLAAEFVQFRLSREEIDKTAYSGLYLKILAERSRLGAAPDDLYKLREPSTPETGHRTTRVSVGGGIRKGEPYGEVRLQPEFHALLDPDQGYLRGAQIKFLDTALKYNFSTDKLQLRYLHVIDIFSIAPRDVFFKPKSWKVNAGLEREAMASGEDHLIGRLNTGGGYAYDSPFNGIMYLFGEVDINGGGGIRAGVTVGPGISIGDVEQLTDWWKLHLSARGFIYKVGDDRHSLKFSLGQNFRLSRNNSINIECSQEFVNSHSIPEASIFWNHYF</sequence>
<dbReference type="Proteomes" id="UP000007721">
    <property type="component" value="Chromosome"/>
</dbReference>
<dbReference type="InterPro" id="IPR057162">
    <property type="entry name" value="DUF7840"/>
</dbReference>
<dbReference type="Pfam" id="PF13387">
    <property type="entry name" value="Lnb_N"/>
    <property type="match status" value="1"/>
</dbReference>